<evidence type="ECO:0000313" key="3">
    <source>
        <dbReference type="Proteomes" id="UP000828390"/>
    </source>
</evidence>
<feature type="compositionally biased region" description="Basic residues" evidence="1">
    <location>
        <begin position="46"/>
        <end position="55"/>
    </location>
</feature>
<reference evidence="2" key="1">
    <citation type="journal article" date="2019" name="bioRxiv">
        <title>The Genome of the Zebra Mussel, Dreissena polymorpha: A Resource for Invasive Species Research.</title>
        <authorList>
            <person name="McCartney M.A."/>
            <person name="Auch B."/>
            <person name="Kono T."/>
            <person name="Mallez S."/>
            <person name="Zhang Y."/>
            <person name="Obille A."/>
            <person name="Becker A."/>
            <person name="Abrahante J.E."/>
            <person name="Garbe J."/>
            <person name="Badalamenti J.P."/>
            <person name="Herman A."/>
            <person name="Mangelson H."/>
            <person name="Liachko I."/>
            <person name="Sullivan S."/>
            <person name="Sone E.D."/>
            <person name="Koren S."/>
            <person name="Silverstein K.A.T."/>
            <person name="Beckman K.B."/>
            <person name="Gohl D.M."/>
        </authorList>
    </citation>
    <scope>NUCLEOTIDE SEQUENCE</scope>
    <source>
        <strain evidence="2">Duluth1</strain>
        <tissue evidence="2">Whole animal</tissue>
    </source>
</reference>
<proteinExistence type="predicted"/>
<comment type="caution">
    <text evidence="2">The sequence shown here is derived from an EMBL/GenBank/DDBJ whole genome shotgun (WGS) entry which is preliminary data.</text>
</comment>
<reference evidence="2" key="2">
    <citation type="submission" date="2020-11" db="EMBL/GenBank/DDBJ databases">
        <authorList>
            <person name="McCartney M.A."/>
            <person name="Auch B."/>
            <person name="Kono T."/>
            <person name="Mallez S."/>
            <person name="Becker A."/>
            <person name="Gohl D.M."/>
            <person name="Silverstein K.A.T."/>
            <person name="Koren S."/>
            <person name="Bechman K.B."/>
            <person name="Herman A."/>
            <person name="Abrahante J.E."/>
            <person name="Garbe J."/>
        </authorList>
    </citation>
    <scope>NUCLEOTIDE SEQUENCE</scope>
    <source>
        <strain evidence="2">Duluth1</strain>
        <tissue evidence="2">Whole animal</tissue>
    </source>
</reference>
<organism evidence="2 3">
    <name type="scientific">Dreissena polymorpha</name>
    <name type="common">Zebra mussel</name>
    <name type="synonym">Mytilus polymorpha</name>
    <dbReference type="NCBI Taxonomy" id="45954"/>
    <lineage>
        <taxon>Eukaryota</taxon>
        <taxon>Metazoa</taxon>
        <taxon>Spiralia</taxon>
        <taxon>Lophotrochozoa</taxon>
        <taxon>Mollusca</taxon>
        <taxon>Bivalvia</taxon>
        <taxon>Autobranchia</taxon>
        <taxon>Heteroconchia</taxon>
        <taxon>Euheterodonta</taxon>
        <taxon>Imparidentia</taxon>
        <taxon>Neoheterodontei</taxon>
        <taxon>Myida</taxon>
        <taxon>Dreissenoidea</taxon>
        <taxon>Dreissenidae</taxon>
        <taxon>Dreissena</taxon>
    </lineage>
</organism>
<sequence length="71" mass="7774">MNLDGRVIQAGGFLLQESRGSVVRALLRSLSQHHGRQFKSTANQRGNKRSGKLPVRRSYIGPEASAARNVS</sequence>
<dbReference type="AlphaFoldDB" id="A0A9D4S6S6"/>
<evidence type="ECO:0000256" key="1">
    <source>
        <dbReference type="SAM" id="MobiDB-lite"/>
    </source>
</evidence>
<protein>
    <submittedName>
        <fullName evidence="2">Uncharacterized protein</fullName>
    </submittedName>
</protein>
<dbReference type="EMBL" id="JAIWYP010000001">
    <property type="protein sequence ID" value="KAH3892710.1"/>
    <property type="molecule type" value="Genomic_DNA"/>
</dbReference>
<name>A0A9D4S6S6_DREPO</name>
<feature type="region of interest" description="Disordered" evidence="1">
    <location>
        <begin position="33"/>
        <end position="71"/>
    </location>
</feature>
<accession>A0A9D4S6S6</accession>
<evidence type="ECO:0000313" key="2">
    <source>
        <dbReference type="EMBL" id="KAH3892710.1"/>
    </source>
</evidence>
<dbReference type="Proteomes" id="UP000828390">
    <property type="component" value="Unassembled WGS sequence"/>
</dbReference>
<keyword evidence="3" id="KW-1185">Reference proteome</keyword>
<gene>
    <name evidence="2" type="ORF">DPMN_016836</name>
</gene>